<evidence type="ECO:0000313" key="3">
    <source>
        <dbReference type="EMBL" id="KAJ9615626.1"/>
    </source>
</evidence>
<protein>
    <recommendedName>
        <fullName evidence="5">Selenoprotein W-like protein</fullName>
    </recommendedName>
</protein>
<feature type="compositionally biased region" description="Polar residues" evidence="2">
    <location>
        <begin position="134"/>
        <end position="149"/>
    </location>
</feature>
<dbReference type="AlphaFoldDB" id="A0AA39CPB2"/>
<accession>A0AA39CPB2</accession>
<comment type="caution">
    <text evidence="3">The sequence shown here is derived from an EMBL/GenBank/DDBJ whole genome shotgun (WGS) entry which is preliminary data.</text>
</comment>
<dbReference type="SUPFAM" id="SSF52833">
    <property type="entry name" value="Thioredoxin-like"/>
    <property type="match status" value="1"/>
</dbReference>
<feature type="region of interest" description="Disordered" evidence="2">
    <location>
        <begin position="116"/>
        <end position="155"/>
    </location>
</feature>
<dbReference type="NCBIfam" id="TIGR02174">
    <property type="entry name" value="CXXU_selWTH"/>
    <property type="match status" value="1"/>
</dbReference>
<dbReference type="Gene3D" id="3.40.30.10">
    <property type="entry name" value="Glutaredoxin"/>
    <property type="match status" value="1"/>
</dbReference>
<dbReference type="InterPro" id="IPR036249">
    <property type="entry name" value="Thioredoxin-like_sf"/>
</dbReference>
<dbReference type="InterPro" id="IPR011893">
    <property type="entry name" value="Selenoprotein_Rdx-typ"/>
</dbReference>
<keyword evidence="1" id="KW-0676">Redox-active center</keyword>
<gene>
    <name evidence="3" type="ORF">H2200_001701</name>
</gene>
<name>A0AA39CPB2_9EURO</name>
<evidence type="ECO:0000256" key="1">
    <source>
        <dbReference type="ARBA" id="ARBA00023284"/>
    </source>
</evidence>
<proteinExistence type="predicted"/>
<dbReference type="Pfam" id="PF10262">
    <property type="entry name" value="Rdx"/>
    <property type="match status" value="1"/>
</dbReference>
<sequence>MEASSKVRVPRIAIEFCTQCKWNLRAAYYAQELLQTFSTSVGEIALVPATGGIFTVIMTHRNSEGQGESSTETAAEVTNTIVWDRKIDGGFPETKELKNRVRNIIEPNRDLGHIDRSLKKDIVQPATAEEPSKTEPTSQHDVQVNQRNVNCEDCK</sequence>
<keyword evidence="4" id="KW-1185">Reference proteome</keyword>
<organism evidence="3 4">
    <name type="scientific">Cladophialophora chaetospira</name>
    <dbReference type="NCBI Taxonomy" id="386627"/>
    <lineage>
        <taxon>Eukaryota</taxon>
        <taxon>Fungi</taxon>
        <taxon>Dikarya</taxon>
        <taxon>Ascomycota</taxon>
        <taxon>Pezizomycotina</taxon>
        <taxon>Eurotiomycetes</taxon>
        <taxon>Chaetothyriomycetidae</taxon>
        <taxon>Chaetothyriales</taxon>
        <taxon>Herpotrichiellaceae</taxon>
        <taxon>Cladophialophora</taxon>
    </lineage>
</organism>
<reference evidence="3" key="1">
    <citation type="submission" date="2022-10" db="EMBL/GenBank/DDBJ databases">
        <title>Culturing micro-colonial fungi from biological soil crusts in the Mojave desert and describing Neophaeococcomyces mojavensis, and introducing the new genera and species Taxawa tesnikishii.</title>
        <authorList>
            <person name="Kurbessoian T."/>
            <person name="Stajich J.E."/>
        </authorList>
    </citation>
    <scope>NUCLEOTIDE SEQUENCE</scope>
    <source>
        <strain evidence="3">TK_41</strain>
    </source>
</reference>
<dbReference type="PANTHER" id="PTHR36417">
    <property type="entry name" value="SELENOPROTEIN DOMAIN PROTEIN (AFU_ORTHOLOGUE AFUA_1G05220)"/>
    <property type="match status" value="1"/>
</dbReference>
<evidence type="ECO:0008006" key="5">
    <source>
        <dbReference type="Google" id="ProtNLM"/>
    </source>
</evidence>
<evidence type="ECO:0000313" key="4">
    <source>
        <dbReference type="Proteomes" id="UP001172673"/>
    </source>
</evidence>
<dbReference type="Proteomes" id="UP001172673">
    <property type="component" value="Unassembled WGS sequence"/>
</dbReference>
<evidence type="ECO:0000256" key="2">
    <source>
        <dbReference type="SAM" id="MobiDB-lite"/>
    </source>
</evidence>
<dbReference type="EMBL" id="JAPDRK010000002">
    <property type="protein sequence ID" value="KAJ9615626.1"/>
    <property type="molecule type" value="Genomic_DNA"/>
</dbReference>
<dbReference type="PANTHER" id="PTHR36417:SF2">
    <property type="entry name" value="SELENOPROTEIN DOMAIN PROTEIN (AFU_ORTHOLOGUE AFUA_1G05220)"/>
    <property type="match status" value="1"/>
</dbReference>